<dbReference type="RefSeq" id="WP_089276757.1">
    <property type="nucleotide sequence ID" value="NZ_FZON01000006.1"/>
</dbReference>
<dbReference type="GO" id="GO:0009279">
    <property type="term" value="C:cell outer membrane"/>
    <property type="evidence" value="ECO:0007669"/>
    <property type="project" value="TreeGrafter"/>
</dbReference>
<dbReference type="Gene3D" id="1.10.10.10">
    <property type="entry name" value="Winged helix-like DNA-binding domain superfamily/Winged helix DNA-binding domain"/>
    <property type="match status" value="1"/>
</dbReference>
<evidence type="ECO:0000256" key="2">
    <source>
        <dbReference type="ARBA" id="ARBA00022803"/>
    </source>
</evidence>
<keyword evidence="3 4" id="KW-0238">DNA-binding</keyword>
<dbReference type="SUPFAM" id="SSF48452">
    <property type="entry name" value="TPR-like"/>
    <property type="match status" value="1"/>
</dbReference>
<accession>A0A239CD03</accession>
<dbReference type="Gene3D" id="1.25.40.10">
    <property type="entry name" value="Tetratricopeptide repeat domain"/>
    <property type="match status" value="1"/>
</dbReference>
<dbReference type="GO" id="GO:0003677">
    <property type="term" value="F:DNA binding"/>
    <property type="evidence" value="ECO:0007669"/>
    <property type="project" value="UniProtKB-UniRule"/>
</dbReference>
<dbReference type="PANTHER" id="PTHR44858:SF1">
    <property type="entry name" value="UDP-N-ACETYLGLUCOSAMINE--PEPTIDE N-ACETYLGLUCOSAMINYLTRANSFERASE SPINDLY-RELATED"/>
    <property type="match status" value="1"/>
</dbReference>
<dbReference type="SUPFAM" id="SSF46894">
    <property type="entry name" value="C-terminal effector domain of the bipartite response regulators"/>
    <property type="match status" value="1"/>
</dbReference>
<organism evidence="6 7">
    <name type="scientific">Antarctobacter heliothermus</name>
    <dbReference type="NCBI Taxonomy" id="74033"/>
    <lineage>
        <taxon>Bacteria</taxon>
        <taxon>Pseudomonadati</taxon>
        <taxon>Pseudomonadota</taxon>
        <taxon>Alphaproteobacteria</taxon>
        <taxon>Rhodobacterales</taxon>
        <taxon>Roseobacteraceae</taxon>
        <taxon>Antarctobacter</taxon>
    </lineage>
</organism>
<keyword evidence="2" id="KW-0802">TPR repeat</keyword>
<dbReference type="PROSITE" id="PS51755">
    <property type="entry name" value="OMPR_PHOB"/>
    <property type="match status" value="1"/>
</dbReference>
<feature type="domain" description="OmpR/PhoB-type" evidence="5">
    <location>
        <begin position="8"/>
        <end position="104"/>
    </location>
</feature>
<dbReference type="InterPro" id="IPR016032">
    <property type="entry name" value="Sig_transdc_resp-reg_C-effctor"/>
</dbReference>
<reference evidence="6 7" key="1">
    <citation type="submission" date="2017-06" db="EMBL/GenBank/DDBJ databases">
        <authorList>
            <person name="Kim H.J."/>
            <person name="Triplett B.A."/>
        </authorList>
    </citation>
    <scope>NUCLEOTIDE SEQUENCE [LARGE SCALE GENOMIC DNA]</scope>
    <source>
        <strain evidence="6 7">DSM 11445</strain>
    </source>
</reference>
<sequence length="497" mass="54372">MAATTNKPPVWRFAGFVFDAARFELCRDGVPVKAEPQSLRLLRVLIENRDRVVTRADLEQDLWQGRAVSDWAISAAVKALRAVLDDSERQIIRTVHSRGFRFVAELTRDTAPETAIPAVLVRPFRCPESAAEDAYLVDGLTEDLITDLSRHPSLTVLSYNTSRALGGKPPPETLPVSHLVEGSLRRMGATMRITVAILDAGGDRQVWAERFDVTAETLLAAQDRIGLRVAEVLAPGAAPEPRRAGTRHAGAYDRYLQGRYAYFRYAPQAFAEALAHFEAAARLDPEFAAALAQQAYCRCTLHVFGMPGADPTLARAEALARAAIALDAQDSLGHARLGWVLGYLGRVDDCIASLEEALRLDPANAEVCLAYGETLNRLARPEQAEALLERAFALDSFHPPSWEFAKGHARVLVRDHVAAVAHFRSVLARVDRFIPARVQLVRALVEQGLAAEATAEVAKIREFAPKYSLAHAARMFPYPVAAERARLLDALAVGGLA</sequence>
<dbReference type="GO" id="GO:0006355">
    <property type="term" value="P:regulation of DNA-templated transcription"/>
    <property type="evidence" value="ECO:0007669"/>
    <property type="project" value="InterPro"/>
</dbReference>
<evidence type="ECO:0000256" key="3">
    <source>
        <dbReference type="ARBA" id="ARBA00023125"/>
    </source>
</evidence>
<evidence type="ECO:0000313" key="7">
    <source>
        <dbReference type="Proteomes" id="UP000198440"/>
    </source>
</evidence>
<dbReference type="InterPro" id="IPR001867">
    <property type="entry name" value="OmpR/PhoB-type_DNA-bd"/>
</dbReference>
<dbReference type="EMBL" id="FZON01000006">
    <property type="protein sequence ID" value="SNS17990.1"/>
    <property type="molecule type" value="Genomic_DNA"/>
</dbReference>
<evidence type="ECO:0000256" key="4">
    <source>
        <dbReference type="PROSITE-ProRule" id="PRU01091"/>
    </source>
</evidence>
<dbReference type="SMART" id="SM00028">
    <property type="entry name" value="TPR"/>
    <property type="match status" value="2"/>
</dbReference>
<gene>
    <name evidence="6" type="ORF">SAMN04488078_100674</name>
</gene>
<dbReference type="InterPro" id="IPR036388">
    <property type="entry name" value="WH-like_DNA-bd_sf"/>
</dbReference>
<dbReference type="GO" id="GO:0000160">
    <property type="term" value="P:phosphorelay signal transduction system"/>
    <property type="evidence" value="ECO:0007669"/>
    <property type="project" value="InterPro"/>
</dbReference>
<dbReference type="SMART" id="SM00862">
    <property type="entry name" value="Trans_reg_C"/>
    <property type="match status" value="1"/>
</dbReference>
<evidence type="ECO:0000259" key="5">
    <source>
        <dbReference type="PROSITE" id="PS51755"/>
    </source>
</evidence>
<evidence type="ECO:0000256" key="1">
    <source>
        <dbReference type="ARBA" id="ARBA00022737"/>
    </source>
</evidence>
<protein>
    <submittedName>
        <fullName evidence="6">TolB amino-terminal domain-containing protein</fullName>
    </submittedName>
</protein>
<dbReference type="Proteomes" id="UP000198440">
    <property type="component" value="Unassembled WGS sequence"/>
</dbReference>
<name>A0A239CD03_9RHOB</name>
<dbReference type="InterPro" id="IPR050498">
    <property type="entry name" value="Ycf3"/>
</dbReference>
<keyword evidence="1" id="KW-0677">Repeat</keyword>
<proteinExistence type="predicted"/>
<dbReference type="InterPro" id="IPR019734">
    <property type="entry name" value="TPR_rpt"/>
</dbReference>
<dbReference type="AlphaFoldDB" id="A0A239CD03"/>
<dbReference type="CDD" id="cd00383">
    <property type="entry name" value="trans_reg_C"/>
    <property type="match status" value="1"/>
</dbReference>
<dbReference type="InterPro" id="IPR011990">
    <property type="entry name" value="TPR-like_helical_dom_sf"/>
</dbReference>
<dbReference type="OrthoDB" id="54411at2"/>
<dbReference type="Pfam" id="PF00486">
    <property type="entry name" value="Trans_reg_C"/>
    <property type="match status" value="1"/>
</dbReference>
<dbReference type="PANTHER" id="PTHR44858">
    <property type="entry name" value="TETRATRICOPEPTIDE REPEAT PROTEIN 6"/>
    <property type="match status" value="1"/>
</dbReference>
<dbReference type="GO" id="GO:0046813">
    <property type="term" value="P:receptor-mediated virion attachment to host cell"/>
    <property type="evidence" value="ECO:0007669"/>
    <property type="project" value="TreeGrafter"/>
</dbReference>
<evidence type="ECO:0000313" key="6">
    <source>
        <dbReference type="EMBL" id="SNS17990.1"/>
    </source>
</evidence>
<dbReference type="Pfam" id="PF14559">
    <property type="entry name" value="TPR_19"/>
    <property type="match status" value="1"/>
</dbReference>
<feature type="DNA-binding region" description="OmpR/PhoB-type" evidence="4">
    <location>
        <begin position="8"/>
        <end position="104"/>
    </location>
</feature>